<feature type="domain" description="TRAP C4-dicarboxylate transport system permease DctM subunit" evidence="8">
    <location>
        <begin position="8"/>
        <end position="417"/>
    </location>
</feature>
<accession>A0ABV8RVZ0</accession>
<dbReference type="EMBL" id="JBHSDY010000001">
    <property type="protein sequence ID" value="MFC4296546.1"/>
    <property type="molecule type" value="Genomic_DNA"/>
</dbReference>
<dbReference type="InterPro" id="IPR010656">
    <property type="entry name" value="DctM"/>
</dbReference>
<comment type="subunit">
    <text evidence="7">The complex comprises the extracytoplasmic solute receptor protein and the two transmembrane proteins.</text>
</comment>
<feature type="transmembrane region" description="Helical" evidence="7">
    <location>
        <begin position="394"/>
        <end position="415"/>
    </location>
</feature>
<comment type="caution">
    <text evidence="9">The sequence shown here is derived from an EMBL/GenBank/DDBJ whole genome shotgun (WGS) entry which is preliminary data.</text>
</comment>
<feature type="transmembrane region" description="Helical" evidence="7">
    <location>
        <begin position="9"/>
        <end position="31"/>
    </location>
</feature>
<dbReference type="Proteomes" id="UP001595756">
    <property type="component" value="Unassembled WGS sequence"/>
</dbReference>
<protein>
    <recommendedName>
        <fullName evidence="7">TRAP transporter large permease protein</fullName>
    </recommendedName>
</protein>
<dbReference type="Pfam" id="PF06808">
    <property type="entry name" value="DctM"/>
    <property type="match status" value="1"/>
</dbReference>
<dbReference type="PANTHER" id="PTHR33362">
    <property type="entry name" value="SIALIC ACID TRAP TRANSPORTER PERMEASE PROTEIN SIAT-RELATED"/>
    <property type="match status" value="1"/>
</dbReference>
<evidence type="ECO:0000256" key="6">
    <source>
        <dbReference type="ARBA" id="ARBA00023136"/>
    </source>
</evidence>
<keyword evidence="2" id="KW-1003">Cell membrane</keyword>
<evidence type="ECO:0000256" key="3">
    <source>
        <dbReference type="ARBA" id="ARBA00022519"/>
    </source>
</evidence>
<keyword evidence="7" id="KW-0813">Transport</keyword>
<keyword evidence="3 7" id="KW-0997">Cell inner membrane</keyword>
<evidence type="ECO:0000313" key="9">
    <source>
        <dbReference type="EMBL" id="MFC4296546.1"/>
    </source>
</evidence>
<feature type="transmembrane region" description="Helical" evidence="7">
    <location>
        <begin position="214"/>
        <end position="236"/>
    </location>
</feature>
<feature type="transmembrane region" description="Helical" evidence="7">
    <location>
        <begin position="135"/>
        <end position="158"/>
    </location>
</feature>
<feature type="transmembrane region" description="Helical" evidence="7">
    <location>
        <begin position="358"/>
        <end position="382"/>
    </location>
</feature>
<feature type="transmembrane region" description="Helical" evidence="7">
    <location>
        <begin position="272"/>
        <end position="293"/>
    </location>
</feature>
<dbReference type="InterPro" id="IPR004681">
    <property type="entry name" value="TRAP_DctM"/>
</dbReference>
<dbReference type="NCBIfam" id="TIGR00786">
    <property type="entry name" value="dctM"/>
    <property type="match status" value="1"/>
</dbReference>
<evidence type="ECO:0000256" key="5">
    <source>
        <dbReference type="ARBA" id="ARBA00022989"/>
    </source>
</evidence>
<gene>
    <name evidence="9" type="ORF">ACFO0J_00645</name>
</gene>
<keyword evidence="5 7" id="KW-1133">Transmembrane helix</keyword>
<keyword evidence="10" id="KW-1185">Reference proteome</keyword>
<sequence length="428" mass="45320">MLSTSVSMLLLMLGAGIPVAAVMIVLGLLLADWYSPMPLWIAFGELTWGTSSGFTLFAIPLYILLGELLLRSGISERMYHAIAQWLARMPGGLMHANVGFSTAFAAMSGSSVACAATLGTIANPMVKRYHYHEPLFLGTIAAGGSLGILIPPSIPLIIYGVLTETSIPKLYLAAMIPGVLLAVLFSAIIVVCCVARPGWGGEAIATSWRKRFEVLPDLLPPLFIFIVVIGVIYLGWATPSESAALGVLMALMLAVARKRLTIQMLLEAAEATMTTTAMIMLIVIGAFLLNFVLSAIGLSSLVTQLFSGTGLSPTAVLVTAVVFYLVLGMFMEPLSMLIATVPLVIPAIKAAGIDPLMFGVLMMVLMETAMLTPPVGINLFVVQGTRESGKLKDVVYGALPFVVTMLTMIGLLVSFPGLTLWLPGIVAS</sequence>
<evidence type="ECO:0000256" key="1">
    <source>
        <dbReference type="ARBA" id="ARBA00004429"/>
    </source>
</evidence>
<evidence type="ECO:0000256" key="7">
    <source>
        <dbReference type="RuleBase" id="RU369079"/>
    </source>
</evidence>
<evidence type="ECO:0000256" key="4">
    <source>
        <dbReference type="ARBA" id="ARBA00022692"/>
    </source>
</evidence>
<feature type="transmembrane region" description="Helical" evidence="7">
    <location>
        <begin position="51"/>
        <end position="70"/>
    </location>
</feature>
<name>A0ABV8RVZ0_9BURK</name>
<comment type="function">
    <text evidence="7">Part of the tripartite ATP-independent periplasmic (TRAP) transport system.</text>
</comment>
<comment type="similarity">
    <text evidence="7">Belongs to the TRAP transporter large permease family.</text>
</comment>
<evidence type="ECO:0000256" key="2">
    <source>
        <dbReference type="ARBA" id="ARBA00022475"/>
    </source>
</evidence>
<feature type="transmembrane region" description="Helical" evidence="7">
    <location>
        <begin position="305"/>
        <end position="327"/>
    </location>
</feature>
<keyword evidence="4 7" id="KW-0812">Transmembrane</keyword>
<reference evidence="10" key="1">
    <citation type="journal article" date="2019" name="Int. J. Syst. Evol. Microbiol.">
        <title>The Global Catalogue of Microorganisms (GCM) 10K type strain sequencing project: providing services to taxonomists for standard genome sequencing and annotation.</title>
        <authorList>
            <consortium name="The Broad Institute Genomics Platform"/>
            <consortium name="The Broad Institute Genome Sequencing Center for Infectious Disease"/>
            <person name="Wu L."/>
            <person name="Ma J."/>
        </authorList>
    </citation>
    <scope>NUCLEOTIDE SEQUENCE [LARGE SCALE GENOMIC DNA]</scope>
    <source>
        <strain evidence="10">CGMCC 1.19029</strain>
    </source>
</reference>
<keyword evidence="6 7" id="KW-0472">Membrane</keyword>
<comment type="caution">
    <text evidence="7">Lacks conserved residue(s) required for the propagation of feature annotation.</text>
</comment>
<dbReference type="PIRSF" id="PIRSF006066">
    <property type="entry name" value="HI0050"/>
    <property type="match status" value="1"/>
</dbReference>
<evidence type="ECO:0000259" key="8">
    <source>
        <dbReference type="Pfam" id="PF06808"/>
    </source>
</evidence>
<feature type="transmembrane region" description="Helical" evidence="7">
    <location>
        <begin position="170"/>
        <end position="194"/>
    </location>
</feature>
<dbReference type="PANTHER" id="PTHR33362:SF5">
    <property type="entry name" value="C4-DICARBOXYLATE TRAP TRANSPORTER LARGE PERMEASE PROTEIN DCTM"/>
    <property type="match status" value="1"/>
</dbReference>
<proteinExistence type="inferred from homology"/>
<organism evidence="9 10">
    <name type="scientific">Castellaniella hirudinis</name>
    <dbReference type="NCBI Taxonomy" id="1144617"/>
    <lineage>
        <taxon>Bacteria</taxon>
        <taxon>Pseudomonadati</taxon>
        <taxon>Pseudomonadota</taxon>
        <taxon>Betaproteobacteria</taxon>
        <taxon>Burkholderiales</taxon>
        <taxon>Alcaligenaceae</taxon>
        <taxon>Castellaniella</taxon>
    </lineage>
</organism>
<comment type="subcellular location">
    <subcellularLocation>
        <location evidence="1 7">Cell inner membrane</location>
        <topology evidence="1 7">Multi-pass membrane protein</topology>
    </subcellularLocation>
</comment>
<evidence type="ECO:0000313" key="10">
    <source>
        <dbReference type="Proteomes" id="UP001595756"/>
    </source>
</evidence>
<dbReference type="RefSeq" id="WP_376811132.1">
    <property type="nucleotide sequence ID" value="NZ_JBHSDY010000001.1"/>
</dbReference>